<evidence type="ECO:0008006" key="3">
    <source>
        <dbReference type="Google" id="ProtNLM"/>
    </source>
</evidence>
<gene>
    <name evidence="1" type="ORF">JOC49_002607</name>
</gene>
<evidence type="ECO:0000313" key="2">
    <source>
        <dbReference type="Proteomes" id="UP000767854"/>
    </source>
</evidence>
<sequence length="343" mass="39123">MQQTQLKPGNLLNSKGYLNQAGYATELIKTYNRNQIKSSKLRIKEWDYYLVYNKDFGIALTIADNGYMGLISASFLDFISGETQTVSPMLLMPLGKLDLPPSSEVGDIHFKNKQFEIHFTHEGNSRRLKLNMPKFHKQSSFYIDVMLTPTLKESIVIATPFSKKSKAFYYNQKIIGMRASGNVNYKNKYYVFNPEESFGILDWGRGVWTYNNTWYWGAANGILNGDIFGFNIGYGFGDTSSATENMLFYNGAHKLNHVTFHIPENPDGTPDYLSPWKFTSSDNRFQADFFPILDRSAYTSFGILLSDQHQVFGHFTGTVVLDSGETINFENILGFAEKVKNKW</sequence>
<dbReference type="Pfam" id="PF10974">
    <property type="entry name" value="DUF2804"/>
    <property type="match status" value="1"/>
</dbReference>
<proteinExistence type="predicted"/>
<dbReference type="InterPro" id="IPR021243">
    <property type="entry name" value="DUF2804"/>
</dbReference>
<reference evidence="1 2" key="1">
    <citation type="submission" date="2021-01" db="EMBL/GenBank/DDBJ databases">
        <title>Genomic Encyclopedia of Type Strains, Phase IV (KMG-IV): sequencing the most valuable type-strain genomes for metagenomic binning, comparative biology and taxonomic classification.</title>
        <authorList>
            <person name="Goeker M."/>
        </authorList>
    </citation>
    <scope>NUCLEOTIDE SEQUENCE [LARGE SCALE GENOMIC DNA]</scope>
    <source>
        <strain evidence="1 2">DSM 24436</strain>
    </source>
</reference>
<organism evidence="1 2">
    <name type="scientific">Fusibacter tunisiensis</name>
    <dbReference type="NCBI Taxonomy" id="1008308"/>
    <lineage>
        <taxon>Bacteria</taxon>
        <taxon>Bacillati</taxon>
        <taxon>Bacillota</taxon>
        <taxon>Clostridia</taxon>
        <taxon>Eubacteriales</taxon>
        <taxon>Eubacteriales Family XII. Incertae Sedis</taxon>
        <taxon>Fusibacter</taxon>
    </lineage>
</organism>
<name>A0ABS2MUE6_9FIRM</name>
<protein>
    <recommendedName>
        <fullName evidence="3">DUF2804 domain-containing protein</fullName>
    </recommendedName>
</protein>
<evidence type="ECO:0000313" key="1">
    <source>
        <dbReference type="EMBL" id="MBM7563032.1"/>
    </source>
</evidence>
<keyword evidence="2" id="KW-1185">Reference proteome</keyword>
<dbReference type="PANTHER" id="PTHR35868">
    <property type="entry name" value="DUF2804 DOMAIN-CONTAINING PROTEIN-RELATED"/>
    <property type="match status" value="1"/>
</dbReference>
<dbReference type="PANTHER" id="PTHR35868:SF3">
    <property type="entry name" value="DUF2804 DOMAIN-CONTAINING PROTEIN"/>
    <property type="match status" value="1"/>
</dbReference>
<dbReference type="Proteomes" id="UP000767854">
    <property type="component" value="Unassembled WGS sequence"/>
</dbReference>
<dbReference type="RefSeq" id="WP_204665456.1">
    <property type="nucleotide sequence ID" value="NZ_JAFBDT010000053.1"/>
</dbReference>
<accession>A0ABS2MUE6</accession>
<dbReference type="EMBL" id="JAFBDT010000053">
    <property type="protein sequence ID" value="MBM7563032.1"/>
    <property type="molecule type" value="Genomic_DNA"/>
</dbReference>
<comment type="caution">
    <text evidence="1">The sequence shown here is derived from an EMBL/GenBank/DDBJ whole genome shotgun (WGS) entry which is preliminary data.</text>
</comment>